<dbReference type="PANTHER" id="PTHR34598:SF4">
    <property type="entry name" value="7ALPHA-CEPHEM-METHOXYLASE P8 CHAIN RELATED PROTEIN"/>
    <property type="match status" value="1"/>
</dbReference>
<dbReference type="OrthoDB" id="2425929at2759"/>
<keyword evidence="4" id="KW-0119">Carbohydrate metabolism</keyword>
<comment type="caution">
    <text evidence="6">The sequence shown here is derived from an EMBL/GenBank/DDBJ whole genome shotgun (WGS) entry which is preliminary data.</text>
</comment>
<keyword evidence="2 4" id="KW-0378">Hydrolase</keyword>
<evidence type="ECO:0000256" key="1">
    <source>
        <dbReference type="ARBA" id="ARBA00022729"/>
    </source>
</evidence>
<keyword evidence="7" id="KW-1185">Reference proteome</keyword>
<keyword evidence="1" id="KW-0732">Signal</keyword>
<comment type="similarity">
    <text evidence="3">Belongs to the asaB hydroxylase/desaturase family.</text>
</comment>
<name>A0A423VG89_CYTCH</name>
<dbReference type="GO" id="GO:0005576">
    <property type="term" value="C:extracellular region"/>
    <property type="evidence" value="ECO:0007669"/>
    <property type="project" value="UniProtKB-SubCell"/>
</dbReference>
<reference evidence="6 7" key="1">
    <citation type="submission" date="2015-09" db="EMBL/GenBank/DDBJ databases">
        <title>Host preference determinants of Valsa canker pathogens revealed by comparative genomics.</title>
        <authorList>
            <person name="Yin Z."/>
            <person name="Huang L."/>
        </authorList>
    </citation>
    <scope>NUCLEOTIDE SEQUENCE [LARGE SCALE GENOMIC DNA]</scope>
    <source>
        <strain evidence="6 7">YSFL</strain>
    </source>
</reference>
<dbReference type="PANTHER" id="PTHR34598">
    <property type="entry name" value="BLL6449 PROTEIN"/>
    <property type="match status" value="1"/>
</dbReference>
<dbReference type="GO" id="GO:0045493">
    <property type="term" value="P:xylan catabolic process"/>
    <property type="evidence" value="ECO:0007669"/>
    <property type="project" value="UniProtKB-UniRule"/>
</dbReference>
<keyword evidence="4" id="KW-0719">Serine esterase</keyword>
<dbReference type="Gene3D" id="3.40.50.1820">
    <property type="entry name" value="alpha/beta hydrolase"/>
    <property type="match status" value="1"/>
</dbReference>
<keyword evidence="4" id="KW-0964">Secreted</keyword>
<dbReference type="InterPro" id="IPR010126">
    <property type="entry name" value="Esterase_phb"/>
</dbReference>
<keyword evidence="4" id="KW-0624">Polysaccharide degradation</keyword>
<evidence type="ECO:0000256" key="3">
    <source>
        <dbReference type="ARBA" id="ARBA00023604"/>
    </source>
</evidence>
<comment type="function">
    <text evidence="4">Esterase involved in the hydrolysis of xylan, a major structural heterogeneous polysaccharide found in plant biomass representing the second most abundant polysaccharide in the biosphere, after cellulose.</text>
</comment>
<dbReference type="EC" id="3.1.1.-" evidence="4"/>
<sequence>MTTGVFKYIDPTTVVQSEEPFVKPWSKVDADATSFGRTERKCSVANIREAAANGTEFGVDISGFAVYHYPSKVQPEKFLTSDNSELRESYYAEVEQLLREKLGAGVKKVVVFDHTVRKHDPSSPRQPVQQVHVDQTPRAAESRARRHVPADEVDELLKGRYQLINVWRPLGHPASDLPLAVVDWRTTAPQDLVKVDLLYPIRNRDLGDGNDDRGKEILPDPEKAKDTTGYEVKGETYAVAPNEAHKFYYMKDMTPDEAMFIKCFDSGSHGHPNGREGVAQLTPHTAFDDPATPKDAKGRQSIEVRHMNAWRVGYEDIIAPAVRNNTQVAMWGLTAVVALLASSGRLVKAASLQQLNVSLATNPTNVGFYIYVPDTLAPDPPILVNPHWCGGDAPSAYAGSTFANLASQYGFIVIYPDSPNEKDNCWDVSSPKTLTHNGGGDSMGIVSMVNWTLDTYNGDPLRVFVTGVSSGAMMTNVLVGAYPDVFAGGSAFAGVAFGCFGDGIPAGATDLVDYWNSACATGQIQHTPQEWADMVRSAYPGYGDKWRPKMQVFHGTADAAVNYTNFGEEIKAWTGVLGLSQTPTKTIPDTPLANWTKYVYGPAGWFEAYSALDVTHNIPVQADEVVDWFDLKCQGSSCFRWGQGGPLVSN</sequence>
<evidence type="ECO:0000256" key="4">
    <source>
        <dbReference type="RuleBase" id="RU367147"/>
    </source>
</evidence>
<dbReference type="STRING" id="252740.A0A423VG89"/>
<dbReference type="NCBIfam" id="NF041278">
    <property type="entry name" value="CmcJ_NvfI_EfuI"/>
    <property type="match status" value="1"/>
</dbReference>
<evidence type="ECO:0000256" key="5">
    <source>
        <dbReference type="SAM" id="MobiDB-lite"/>
    </source>
</evidence>
<comment type="similarity">
    <text evidence="4">Belongs to the carbohydrate esterase 1 (CE1) family.</text>
</comment>
<comment type="subcellular location">
    <subcellularLocation>
        <location evidence="4">Secreted</location>
    </subcellularLocation>
</comment>
<dbReference type="InterPro" id="IPR044053">
    <property type="entry name" value="AsaB-like"/>
</dbReference>
<protein>
    <recommendedName>
        <fullName evidence="4">Carboxylic ester hydrolase</fullName>
        <ecNumber evidence="4">3.1.1.-</ecNumber>
    </recommendedName>
</protein>
<dbReference type="EMBL" id="LJZO01000053">
    <property type="protein sequence ID" value="ROV90015.1"/>
    <property type="molecule type" value="Genomic_DNA"/>
</dbReference>
<gene>
    <name evidence="6" type="ORF">VSDG_08349</name>
</gene>
<dbReference type="NCBIfam" id="TIGR01840">
    <property type="entry name" value="esterase_phb"/>
    <property type="match status" value="1"/>
</dbReference>
<dbReference type="Pfam" id="PF10503">
    <property type="entry name" value="Esterase_PHB"/>
    <property type="match status" value="1"/>
</dbReference>
<dbReference type="AlphaFoldDB" id="A0A423VG89"/>
<accession>A0A423VG89</accession>
<evidence type="ECO:0000313" key="7">
    <source>
        <dbReference type="Proteomes" id="UP000284375"/>
    </source>
</evidence>
<dbReference type="Proteomes" id="UP000284375">
    <property type="component" value="Unassembled WGS sequence"/>
</dbReference>
<dbReference type="InterPro" id="IPR029058">
    <property type="entry name" value="AB_hydrolase_fold"/>
</dbReference>
<dbReference type="SUPFAM" id="SSF53474">
    <property type="entry name" value="alpha/beta-Hydrolases"/>
    <property type="match status" value="2"/>
</dbReference>
<feature type="region of interest" description="Disordered" evidence="5">
    <location>
        <begin position="117"/>
        <end position="147"/>
    </location>
</feature>
<evidence type="ECO:0000256" key="2">
    <source>
        <dbReference type="ARBA" id="ARBA00022801"/>
    </source>
</evidence>
<feature type="compositionally biased region" description="Polar residues" evidence="5">
    <location>
        <begin position="123"/>
        <end position="133"/>
    </location>
</feature>
<dbReference type="GO" id="GO:0016491">
    <property type="term" value="F:oxidoreductase activity"/>
    <property type="evidence" value="ECO:0007669"/>
    <property type="project" value="InterPro"/>
</dbReference>
<proteinExistence type="inferred from homology"/>
<organism evidence="6 7">
    <name type="scientific">Cytospora chrysosperma</name>
    <name type="common">Cytospora canker fungus</name>
    <name type="synonym">Sphaeria chrysosperma</name>
    <dbReference type="NCBI Taxonomy" id="252740"/>
    <lineage>
        <taxon>Eukaryota</taxon>
        <taxon>Fungi</taxon>
        <taxon>Dikarya</taxon>
        <taxon>Ascomycota</taxon>
        <taxon>Pezizomycotina</taxon>
        <taxon>Sordariomycetes</taxon>
        <taxon>Sordariomycetidae</taxon>
        <taxon>Diaporthales</taxon>
        <taxon>Cytosporaceae</taxon>
        <taxon>Cytospora</taxon>
    </lineage>
</organism>
<evidence type="ECO:0000313" key="6">
    <source>
        <dbReference type="EMBL" id="ROV90015.1"/>
    </source>
</evidence>
<dbReference type="GO" id="GO:0052689">
    <property type="term" value="F:carboxylic ester hydrolase activity"/>
    <property type="evidence" value="ECO:0007669"/>
    <property type="project" value="UniProtKB-KW"/>
</dbReference>